<protein>
    <submittedName>
        <fullName evidence="1">Uncharacterized protein</fullName>
    </submittedName>
</protein>
<dbReference type="EMBL" id="KN394264">
    <property type="protein sequence ID" value="KHG10606.1"/>
    <property type="molecule type" value="Genomic_DNA"/>
</dbReference>
<sequence>MCISVGKKMIPFTSFFLAFYSQMKK</sequence>
<gene>
    <name evidence="1" type="ORF">F383_13983</name>
</gene>
<dbReference type="AlphaFoldDB" id="A0A0B0NHP2"/>
<reference evidence="2" key="1">
    <citation type="submission" date="2014-09" db="EMBL/GenBank/DDBJ databases">
        <authorList>
            <person name="Mudge J."/>
            <person name="Ramaraj T."/>
            <person name="Lindquist I.E."/>
            <person name="Bharti A.K."/>
            <person name="Sundararajan A."/>
            <person name="Cameron C.T."/>
            <person name="Woodward J.E."/>
            <person name="May G.D."/>
            <person name="Brubaker C."/>
            <person name="Broadhvest J."/>
            <person name="Wilkins T.A."/>
        </authorList>
    </citation>
    <scope>NUCLEOTIDE SEQUENCE</scope>
    <source>
        <strain evidence="2">cv. AKA8401</strain>
    </source>
</reference>
<organism evidence="1 2">
    <name type="scientific">Gossypium arboreum</name>
    <name type="common">Tree cotton</name>
    <name type="synonym">Gossypium nanking</name>
    <dbReference type="NCBI Taxonomy" id="29729"/>
    <lineage>
        <taxon>Eukaryota</taxon>
        <taxon>Viridiplantae</taxon>
        <taxon>Streptophyta</taxon>
        <taxon>Embryophyta</taxon>
        <taxon>Tracheophyta</taxon>
        <taxon>Spermatophyta</taxon>
        <taxon>Magnoliopsida</taxon>
        <taxon>eudicotyledons</taxon>
        <taxon>Gunneridae</taxon>
        <taxon>Pentapetalae</taxon>
        <taxon>rosids</taxon>
        <taxon>malvids</taxon>
        <taxon>Malvales</taxon>
        <taxon>Malvaceae</taxon>
        <taxon>Malvoideae</taxon>
        <taxon>Gossypium</taxon>
    </lineage>
</organism>
<proteinExistence type="predicted"/>
<accession>A0A0B0NHP2</accession>
<evidence type="ECO:0000313" key="2">
    <source>
        <dbReference type="Proteomes" id="UP000032142"/>
    </source>
</evidence>
<dbReference type="Proteomes" id="UP000032142">
    <property type="component" value="Unassembled WGS sequence"/>
</dbReference>
<name>A0A0B0NHP2_GOSAR</name>
<keyword evidence="2" id="KW-1185">Reference proteome</keyword>
<evidence type="ECO:0000313" key="1">
    <source>
        <dbReference type="EMBL" id="KHG10606.1"/>
    </source>
</evidence>